<dbReference type="Pfam" id="PF01052">
    <property type="entry name" value="FliMN_C"/>
    <property type="match status" value="1"/>
</dbReference>
<dbReference type="RefSeq" id="WP_227320588.1">
    <property type="nucleotide sequence ID" value="NZ_JAESVB010000002.1"/>
</dbReference>
<dbReference type="InterPro" id="IPR001543">
    <property type="entry name" value="FliN-like_C"/>
</dbReference>
<comment type="similarity">
    <text evidence="3">Belongs to the FliN/MopA/SpaO family.</text>
</comment>
<sequence>MGLLNGAAESEPVDLLASALTAQLRSTVMEGLSDPIMRKIAFSLSQRMRSPVQLLSCVNAVISHEAALSALPDVMLAGIADLAPLHGRIIIAAEGELIGTVVDAMFGATTSDFVTRHDLSAMEIRIGKQMIELTLDGITDVLASFTPLNWKIVQYETAVNMLAIADKKDWMISTTGIFETSLGIGSMRVIIPYAALEPFEIRINSQTWLIGSALVDHRWTATMAHLTATTLVDIAFDIARLPLPLGTVRRLAIGQILPLTLLPYAVASSTGLDLFHADYGQADGAVCCRPIAGPSDLFLSRAQRPLEKPMEPRPAHKVVGDPRQAMRSVVDLVRVDLTVALGKTVMTVGALSDLKVGALIRLDQPIEAPLALSISGRPLGQGEIVTTGNGRYGLKVIDLTGSVEDMA</sequence>
<reference evidence="13" key="2">
    <citation type="submission" date="2021-01" db="EMBL/GenBank/DDBJ databases">
        <authorList>
            <person name="Mieszkin S."/>
            <person name="Pouder E."/>
            <person name="Alain K."/>
        </authorList>
    </citation>
    <scope>NUCLEOTIDE SEQUENCE</scope>
    <source>
        <strain evidence="13">HW T2.11</strain>
    </source>
</reference>
<dbReference type="Pfam" id="PF02154">
    <property type="entry name" value="FliM"/>
    <property type="match status" value="1"/>
</dbReference>
<evidence type="ECO:0000256" key="2">
    <source>
        <dbReference type="ARBA" id="ARBA00004202"/>
    </source>
</evidence>
<evidence type="ECO:0000313" key="14">
    <source>
        <dbReference type="Proteomes" id="UP000708298"/>
    </source>
</evidence>
<keyword evidence="14" id="KW-1185">Reference proteome</keyword>
<dbReference type="AlphaFoldDB" id="A0A963YPU1"/>
<comment type="caution">
    <text evidence="13">The sequence shown here is derived from an EMBL/GenBank/DDBJ whole genome shotgun (WGS) entry which is preliminary data.</text>
</comment>
<evidence type="ECO:0000256" key="3">
    <source>
        <dbReference type="ARBA" id="ARBA00009226"/>
    </source>
</evidence>
<evidence type="ECO:0000313" key="13">
    <source>
        <dbReference type="EMBL" id="MCB8874933.1"/>
    </source>
</evidence>
<keyword evidence="6" id="KW-1003">Cell membrane</keyword>
<keyword evidence="7" id="KW-0145">Chemotaxis</keyword>
<comment type="similarity">
    <text evidence="4">Belongs to the FliM family.</text>
</comment>
<evidence type="ECO:0000256" key="10">
    <source>
        <dbReference type="ARBA" id="ARBA00023143"/>
    </source>
</evidence>
<dbReference type="InterPro" id="IPR028976">
    <property type="entry name" value="CheC-like_sf"/>
</dbReference>
<dbReference type="Proteomes" id="UP000708298">
    <property type="component" value="Unassembled WGS sequence"/>
</dbReference>
<keyword evidence="13" id="KW-0966">Cell projection</keyword>
<feature type="domain" description="Flagellar motor switch protein FliN-like C-terminal" evidence="12">
    <location>
        <begin position="332"/>
        <end position="399"/>
    </location>
</feature>
<dbReference type="SUPFAM" id="SSF101801">
    <property type="entry name" value="Surface presentation of antigens (SPOA)"/>
    <property type="match status" value="1"/>
</dbReference>
<dbReference type="Gene3D" id="3.40.1550.10">
    <property type="entry name" value="CheC-like"/>
    <property type="match status" value="1"/>
</dbReference>
<keyword evidence="8" id="KW-0283">Flagellar rotation</keyword>
<keyword evidence="9" id="KW-0472">Membrane</keyword>
<name>A0A963YPU1_9PROT</name>
<evidence type="ECO:0000256" key="11">
    <source>
        <dbReference type="ARBA" id="ARBA00025044"/>
    </source>
</evidence>
<dbReference type="CDD" id="cd17908">
    <property type="entry name" value="FliM"/>
    <property type="match status" value="1"/>
</dbReference>
<dbReference type="PANTHER" id="PTHR30034:SF6">
    <property type="entry name" value="YOP PROTEINS TRANSLOCATION PROTEIN Q"/>
    <property type="match status" value="1"/>
</dbReference>
<proteinExistence type="inferred from homology"/>
<evidence type="ECO:0000256" key="6">
    <source>
        <dbReference type="ARBA" id="ARBA00022475"/>
    </source>
</evidence>
<dbReference type="GO" id="GO:0005886">
    <property type="term" value="C:plasma membrane"/>
    <property type="evidence" value="ECO:0007669"/>
    <property type="project" value="UniProtKB-SubCell"/>
</dbReference>
<evidence type="ECO:0000256" key="7">
    <source>
        <dbReference type="ARBA" id="ARBA00022500"/>
    </source>
</evidence>
<keyword evidence="13" id="KW-0282">Flagellum</keyword>
<dbReference type="GO" id="GO:0071978">
    <property type="term" value="P:bacterial-type flagellum-dependent swarming motility"/>
    <property type="evidence" value="ECO:0007669"/>
    <property type="project" value="TreeGrafter"/>
</dbReference>
<organism evidence="13 14">
    <name type="scientific">Acidisoma silvae</name>
    <dbReference type="NCBI Taxonomy" id="2802396"/>
    <lineage>
        <taxon>Bacteria</taxon>
        <taxon>Pseudomonadati</taxon>
        <taxon>Pseudomonadota</taxon>
        <taxon>Alphaproteobacteria</taxon>
        <taxon>Acetobacterales</taxon>
        <taxon>Acidocellaceae</taxon>
        <taxon>Acidisoma</taxon>
    </lineage>
</organism>
<evidence type="ECO:0000256" key="1">
    <source>
        <dbReference type="ARBA" id="ARBA00004117"/>
    </source>
</evidence>
<dbReference type="Gene3D" id="2.30.330.10">
    <property type="entry name" value="SpoA-like"/>
    <property type="match status" value="1"/>
</dbReference>
<dbReference type="GO" id="GO:0003774">
    <property type="term" value="F:cytoskeletal motor activity"/>
    <property type="evidence" value="ECO:0007669"/>
    <property type="project" value="InterPro"/>
</dbReference>
<evidence type="ECO:0000259" key="12">
    <source>
        <dbReference type="Pfam" id="PF01052"/>
    </source>
</evidence>
<protein>
    <recommendedName>
        <fullName evidence="5">Flagellar motor switch protein FliM</fullName>
    </recommendedName>
</protein>
<reference evidence="13" key="1">
    <citation type="journal article" date="2021" name="Microorganisms">
        <title>Acidisoma silvae sp. nov. and Acidisomacellulosilytica sp. nov., Two Acidophilic Bacteria Isolated from Decaying Wood, Hydrolyzing Cellulose and Producing Poly-3-hydroxybutyrate.</title>
        <authorList>
            <person name="Mieszkin S."/>
            <person name="Pouder E."/>
            <person name="Uroz S."/>
            <person name="Simon-Colin C."/>
            <person name="Alain K."/>
        </authorList>
    </citation>
    <scope>NUCLEOTIDE SEQUENCE</scope>
    <source>
        <strain evidence="13">HW T2.11</strain>
    </source>
</reference>
<evidence type="ECO:0000256" key="5">
    <source>
        <dbReference type="ARBA" id="ARBA00021898"/>
    </source>
</evidence>
<keyword evidence="13" id="KW-0969">Cilium</keyword>
<gene>
    <name evidence="13" type="ORF">ASILVAE211_07045</name>
</gene>
<dbReference type="PANTHER" id="PTHR30034">
    <property type="entry name" value="FLAGELLAR MOTOR SWITCH PROTEIN FLIM"/>
    <property type="match status" value="1"/>
</dbReference>
<dbReference type="EMBL" id="JAESVB010000002">
    <property type="protein sequence ID" value="MCB8874933.1"/>
    <property type="molecule type" value="Genomic_DNA"/>
</dbReference>
<dbReference type="SUPFAM" id="SSF103039">
    <property type="entry name" value="CheC-like"/>
    <property type="match status" value="1"/>
</dbReference>
<dbReference type="GO" id="GO:0050918">
    <property type="term" value="P:positive chemotaxis"/>
    <property type="evidence" value="ECO:0007669"/>
    <property type="project" value="TreeGrafter"/>
</dbReference>
<accession>A0A963YPU1</accession>
<dbReference type="PRINTS" id="PR00956">
    <property type="entry name" value="FLGMOTORFLIN"/>
</dbReference>
<dbReference type="InterPro" id="IPR001172">
    <property type="entry name" value="FliN_T3SS_HrcQb"/>
</dbReference>
<dbReference type="InterPro" id="IPR036429">
    <property type="entry name" value="SpoA-like_sf"/>
</dbReference>
<comment type="function">
    <text evidence="11">FliM is one of three proteins (FliG, FliN, FliM) that forms the rotor-mounted switch complex (C ring), located at the base of the basal body. This complex interacts with the CheY and CheZ chemotaxis proteins, in addition to contacting components of the motor that determine the direction of flagellar rotation.</text>
</comment>
<evidence type="ECO:0000256" key="9">
    <source>
        <dbReference type="ARBA" id="ARBA00023136"/>
    </source>
</evidence>
<dbReference type="GO" id="GO:0009425">
    <property type="term" value="C:bacterial-type flagellum basal body"/>
    <property type="evidence" value="ECO:0007669"/>
    <property type="project" value="UniProtKB-SubCell"/>
</dbReference>
<keyword evidence="10" id="KW-0975">Bacterial flagellum</keyword>
<evidence type="ECO:0000256" key="8">
    <source>
        <dbReference type="ARBA" id="ARBA00022779"/>
    </source>
</evidence>
<comment type="subcellular location">
    <subcellularLocation>
        <location evidence="1">Bacterial flagellum basal body</location>
    </subcellularLocation>
    <subcellularLocation>
        <location evidence="2">Cell membrane</location>
        <topology evidence="2">Peripheral membrane protein</topology>
    </subcellularLocation>
</comment>
<dbReference type="InterPro" id="IPR001689">
    <property type="entry name" value="Flag_FliM"/>
</dbReference>
<evidence type="ECO:0000256" key="4">
    <source>
        <dbReference type="ARBA" id="ARBA00011049"/>
    </source>
</evidence>